<feature type="transmembrane region" description="Helical" evidence="1">
    <location>
        <begin position="82"/>
        <end position="102"/>
    </location>
</feature>
<dbReference type="EMBL" id="JACRIW010000076">
    <property type="protein sequence ID" value="MBI5169966.1"/>
    <property type="molecule type" value="Genomic_DNA"/>
</dbReference>
<feature type="transmembrane region" description="Helical" evidence="1">
    <location>
        <begin position="316"/>
        <end position="349"/>
    </location>
</feature>
<name>A0A933SCF0_UNCEI</name>
<sequence length="662" mass="68457">MKAKLAAGVAPAGAALVALWLHARDVRAPFLGEDWALLDATRGRSLFAALAAPDPLGDAVRPLGRQAWFWALDRLGGGAPEVFHAANLALFLIAVLLLAALAHRVAGPRAAAVAAPLFALTHAADVPLLWASGAQDLLALTLALAALLALEASAALAAALFLAALLAKETVVLLPVVALVLARRGHDWGAALRRTLPCFGVLALWAFTAGARAIAHGLHLPADSGPWPTHAAAALAAFLRTLAGAETGATATLRRGAIVAIALAALLACVPAVFERGAPPHARTPDRPAIALGALWAIAGVMPVAAVAPRWRAHHFLFALAGAALALGAACAAAPPWAGAVLVAALGLGSAQARTRSTHAPRPDAWSTLSHVNRAALSAAGSAEHQVLAELKRLHPALDPGTVLFGSGLPPEAGFALGGGALVRVAYADTSLRAYALEDLNVARVRRGPVRILRWSPQSNSLEDTTTRPGTFVSVALAMLVRDEGDAVDGALEAARASGTLTSTGEYLAAWRAWERGERVKAGEALAALGFAANGPADEDVREAAAIARGDSIAAGSRLRTARQGHVLDAAVQGLFADFTLPDESLRTEAVLAAYASRVLAPEFPYSWRRWASVQLLGGHYALAKRSLERYFELAPEARAQDAEALVWLERLAQGTAGPAVP</sequence>
<feature type="transmembrane region" description="Helical" evidence="1">
    <location>
        <begin position="257"/>
        <end position="274"/>
    </location>
</feature>
<reference evidence="2" key="1">
    <citation type="submission" date="2020-07" db="EMBL/GenBank/DDBJ databases">
        <title>Huge and variable diversity of episymbiotic CPR bacteria and DPANN archaea in groundwater ecosystems.</title>
        <authorList>
            <person name="He C.Y."/>
            <person name="Keren R."/>
            <person name="Whittaker M."/>
            <person name="Farag I.F."/>
            <person name="Doudna J."/>
            <person name="Cate J.H.D."/>
            <person name="Banfield J.F."/>
        </authorList>
    </citation>
    <scope>NUCLEOTIDE SEQUENCE</scope>
    <source>
        <strain evidence="2">NC_groundwater_1813_Pr3_B-0.1um_71_17</strain>
    </source>
</reference>
<evidence type="ECO:0000313" key="2">
    <source>
        <dbReference type="EMBL" id="MBI5169966.1"/>
    </source>
</evidence>
<feature type="transmembrane region" description="Helical" evidence="1">
    <location>
        <begin position="156"/>
        <end position="182"/>
    </location>
</feature>
<keyword evidence="1" id="KW-1133">Transmembrane helix</keyword>
<dbReference type="AlphaFoldDB" id="A0A933SCF0"/>
<evidence type="ECO:0000313" key="3">
    <source>
        <dbReference type="Proteomes" id="UP000696931"/>
    </source>
</evidence>
<proteinExistence type="predicted"/>
<protein>
    <submittedName>
        <fullName evidence="2">Uncharacterized protein</fullName>
    </submittedName>
</protein>
<dbReference type="Proteomes" id="UP000696931">
    <property type="component" value="Unassembled WGS sequence"/>
</dbReference>
<gene>
    <name evidence="2" type="ORF">HZA61_10795</name>
</gene>
<organism evidence="2 3">
    <name type="scientific">Eiseniibacteriota bacterium</name>
    <dbReference type="NCBI Taxonomy" id="2212470"/>
    <lineage>
        <taxon>Bacteria</taxon>
        <taxon>Candidatus Eiseniibacteriota</taxon>
    </lineage>
</organism>
<feature type="transmembrane region" description="Helical" evidence="1">
    <location>
        <begin position="128"/>
        <end position="150"/>
    </location>
</feature>
<feature type="transmembrane region" description="Helical" evidence="1">
    <location>
        <begin position="227"/>
        <end position="245"/>
    </location>
</feature>
<comment type="caution">
    <text evidence="2">The sequence shown here is derived from an EMBL/GenBank/DDBJ whole genome shotgun (WGS) entry which is preliminary data.</text>
</comment>
<feature type="transmembrane region" description="Helical" evidence="1">
    <location>
        <begin position="194"/>
        <end position="215"/>
    </location>
</feature>
<keyword evidence="1" id="KW-0812">Transmembrane</keyword>
<keyword evidence="1" id="KW-0472">Membrane</keyword>
<evidence type="ECO:0000256" key="1">
    <source>
        <dbReference type="SAM" id="Phobius"/>
    </source>
</evidence>
<feature type="transmembrane region" description="Helical" evidence="1">
    <location>
        <begin position="289"/>
        <end position="309"/>
    </location>
</feature>
<accession>A0A933SCF0</accession>